<gene>
    <name evidence="3" type="ORF">INT44_008111</name>
</gene>
<dbReference type="PANTHER" id="PTHR46910">
    <property type="entry name" value="TRANSCRIPTION FACTOR PDR1"/>
    <property type="match status" value="1"/>
</dbReference>
<evidence type="ECO:0000256" key="1">
    <source>
        <dbReference type="ARBA" id="ARBA00023242"/>
    </source>
</evidence>
<dbReference type="SUPFAM" id="SSF57701">
    <property type="entry name" value="Zn2/Cys6 DNA-binding domain"/>
    <property type="match status" value="1"/>
</dbReference>
<dbReference type="GO" id="GO:0000981">
    <property type="term" value="F:DNA-binding transcription factor activity, RNA polymerase II-specific"/>
    <property type="evidence" value="ECO:0007669"/>
    <property type="project" value="InterPro"/>
</dbReference>
<protein>
    <recommendedName>
        <fullName evidence="2">Zn(2)-C6 fungal-type domain-containing protein</fullName>
    </recommendedName>
</protein>
<dbReference type="CDD" id="cd00067">
    <property type="entry name" value="GAL4"/>
    <property type="match status" value="1"/>
</dbReference>
<proteinExistence type="predicted"/>
<keyword evidence="4" id="KW-1185">Reference proteome</keyword>
<dbReference type="Gene3D" id="4.10.240.10">
    <property type="entry name" value="Zn(2)-C6 fungal-type DNA-binding domain"/>
    <property type="match status" value="1"/>
</dbReference>
<dbReference type="OrthoDB" id="39175at2759"/>
<accession>A0A8H7PNQ0</accession>
<evidence type="ECO:0000313" key="3">
    <source>
        <dbReference type="EMBL" id="KAG2177599.1"/>
    </source>
</evidence>
<dbReference type="GO" id="GO:0008270">
    <property type="term" value="F:zinc ion binding"/>
    <property type="evidence" value="ECO:0007669"/>
    <property type="project" value="InterPro"/>
</dbReference>
<evidence type="ECO:0000259" key="2">
    <source>
        <dbReference type="SMART" id="SM00066"/>
    </source>
</evidence>
<dbReference type="InterPro" id="IPR050987">
    <property type="entry name" value="AtrR-like"/>
</dbReference>
<dbReference type="Proteomes" id="UP000612746">
    <property type="component" value="Unassembled WGS sequence"/>
</dbReference>
<organism evidence="3 4">
    <name type="scientific">Umbelopsis vinacea</name>
    <dbReference type="NCBI Taxonomy" id="44442"/>
    <lineage>
        <taxon>Eukaryota</taxon>
        <taxon>Fungi</taxon>
        <taxon>Fungi incertae sedis</taxon>
        <taxon>Mucoromycota</taxon>
        <taxon>Mucoromycotina</taxon>
        <taxon>Umbelopsidomycetes</taxon>
        <taxon>Umbelopsidales</taxon>
        <taxon>Umbelopsidaceae</taxon>
        <taxon>Umbelopsis</taxon>
    </lineage>
</organism>
<reference evidence="3" key="1">
    <citation type="submission" date="2020-12" db="EMBL/GenBank/DDBJ databases">
        <title>Metabolic potential, ecology and presence of endohyphal bacteria is reflected in genomic diversity of Mucoromycotina.</title>
        <authorList>
            <person name="Muszewska A."/>
            <person name="Okrasinska A."/>
            <person name="Steczkiewicz K."/>
            <person name="Drgas O."/>
            <person name="Orlowska M."/>
            <person name="Perlinska-Lenart U."/>
            <person name="Aleksandrzak-Piekarczyk T."/>
            <person name="Szatraj K."/>
            <person name="Zielenkiewicz U."/>
            <person name="Pilsyk S."/>
            <person name="Malc E."/>
            <person name="Mieczkowski P."/>
            <person name="Kruszewska J.S."/>
            <person name="Biernat P."/>
            <person name="Pawlowska J."/>
        </authorList>
    </citation>
    <scope>NUCLEOTIDE SEQUENCE</scope>
    <source>
        <strain evidence="3">WA0000051536</strain>
    </source>
</reference>
<dbReference type="PANTHER" id="PTHR46910:SF1">
    <property type="entry name" value="MISCELLANEOUS ZN(II)2CYS6 TRANSCRIPTION FACTOR (EUROFUNG)-RELATED"/>
    <property type="match status" value="1"/>
</dbReference>
<evidence type="ECO:0000313" key="4">
    <source>
        <dbReference type="Proteomes" id="UP000612746"/>
    </source>
</evidence>
<dbReference type="EMBL" id="JAEPRA010000012">
    <property type="protein sequence ID" value="KAG2177599.1"/>
    <property type="molecule type" value="Genomic_DNA"/>
</dbReference>
<feature type="domain" description="Zn(2)-C6 fungal-type" evidence="2">
    <location>
        <begin position="25"/>
        <end position="82"/>
    </location>
</feature>
<dbReference type="InterPro" id="IPR001138">
    <property type="entry name" value="Zn2Cys6_DnaBD"/>
</dbReference>
<name>A0A8H7PNQ0_9FUNG</name>
<sequence>MGERKGIVREFHFVDMEDPNRYKRLKVLRACDFCRKRKVKLVPKSTTNLKCDLPQPNSGTCSNCQRARQPCTFLSFQTGDNAKELSVMTERTALEASKGVHLKQLTIAETDNGDHSKTSDIASISERLLTNYIWDRSSPSHKTNATGKLVLPAQSGHTKQLDMTSYRTTFIYLFDIYLHHLKSLFPAAVSVDYDATANRISVGLVTPCEKAMLACAAARMYIVERDNTTTDYYAICRNLIHEAKSDMFKERTMSDSEHFRTYFHLSICYLLVPDIQPDDQYLPHCLERLAQISRSNPNDIIPADNGVRDEEFTSTNFWTAYLLCCCKYKNGTVESVGSFDEVEPFKQPSLDKNNLKLRTEHFVFVDLLSQLLNIRLSVLQRLESQKATSREHYDQLKMAMKHWRKVLPISYDTAYNIIDSSFVQRNQKDEYNGLSPNYAELGQYTLLSYLVYTGTAILLEDCLHREKHNTVDTQKLRLAKTMISSLEIAFFEKDISELLFLMTHRLITEDALHSLFIVFHAYIIQLINKGNVDKRLKDAVIRSSRSIKNVIQSMAFWYKEENLSQLEVNIQTGSLLKEIKTLRKEQKYTKASYNPISDIPDAVHTPAPNGLPAAPSSSVTLPTFSAYEVFLGTESSESTSVSHYNH</sequence>
<dbReference type="SMART" id="SM00066">
    <property type="entry name" value="GAL4"/>
    <property type="match status" value="1"/>
</dbReference>
<dbReference type="InterPro" id="IPR036864">
    <property type="entry name" value="Zn2-C6_fun-type_DNA-bd_sf"/>
</dbReference>
<keyword evidence="1" id="KW-0539">Nucleus</keyword>
<comment type="caution">
    <text evidence="3">The sequence shown here is derived from an EMBL/GenBank/DDBJ whole genome shotgun (WGS) entry which is preliminary data.</text>
</comment>
<dbReference type="AlphaFoldDB" id="A0A8H7PNQ0"/>